<accession>A0A0C1IUA8</accession>
<name>A0A0C1IUA8_9BACT</name>
<dbReference type="Gene3D" id="3.30.160.20">
    <property type="match status" value="1"/>
</dbReference>
<dbReference type="STRING" id="1349421.OI18_13650"/>
<evidence type="ECO:0000313" key="5">
    <source>
        <dbReference type="Proteomes" id="UP000031408"/>
    </source>
</evidence>
<comment type="caution">
    <text evidence="4">The sequence shown here is derived from an EMBL/GenBank/DDBJ whole genome shotgun (WGS) entry which is preliminary data.</text>
</comment>
<feature type="coiled-coil region" evidence="2">
    <location>
        <begin position="148"/>
        <end position="175"/>
    </location>
</feature>
<keyword evidence="5" id="KW-1185">Reference proteome</keyword>
<dbReference type="PANTHER" id="PTHR43116">
    <property type="entry name" value="PEPTIDE CHAIN RELEASE FACTOR 2"/>
    <property type="match status" value="1"/>
</dbReference>
<dbReference type="GO" id="GO:0003747">
    <property type="term" value="F:translation release factor activity"/>
    <property type="evidence" value="ECO:0007669"/>
    <property type="project" value="InterPro"/>
</dbReference>
<dbReference type="InterPro" id="IPR017509">
    <property type="entry name" value="PrfH"/>
</dbReference>
<dbReference type="OrthoDB" id="9815709at2"/>
<evidence type="ECO:0000313" key="4">
    <source>
        <dbReference type="EMBL" id="KIC94049.1"/>
    </source>
</evidence>
<proteinExistence type="inferred from homology"/>
<dbReference type="Proteomes" id="UP000031408">
    <property type="component" value="Unassembled WGS sequence"/>
</dbReference>
<dbReference type="Gene3D" id="3.30.70.1660">
    <property type="match status" value="1"/>
</dbReference>
<dbReference type="SUPFAM" id="SSF75620">
    <property type="entry name" value="Release factor"/>
    <property type="match status" value="1"/>
</dbReference>
<sequence>MRKVIIQISAGQGPVECCRVVGKVQEIILGQARNAGISIEVVGGIKGDLKGALSSATLLAEGKTLLSFISEWEGTIQWVSVSPYRKLCKRKNWFVGVSVYDVMKQMHWNEGDLRFETCRASGPGGQHVNKVETAVRAIHLPSGIRVFASDSRSQLENKQRSIERLKAKVMAWHAEQLVARQQELWLDQKQLERGNAIKKIVAPLQ</sequence>
<dbReference type="NCBIfam" id="TIGR03072">
    <property type="entry name" value="release_prfH"/>
    <property type="match status" value="1"/>
</dbReference>
<dbReference type="PANTHER" id="PTHR43116:SF3">
    <property type="entry name" value="CLASS I PEPTIDE CHAIN RELEASE FACTOR"/>
    <property type="match status" value="1"/>
</dbReference>
<dbReference type="RefSeq" id="WP_039140599.1">
    <property type="nucleotide sequence ID" value="NZ_JSVC01000015.1"/>
</dbReference>
<dbReference type="EMBL" id="JSVC01000015">
    <property type="protein sequence ID" value="KIC94049.1"/>
    <property type="molecule type" value="Genomic_DNA"/>
</dbReference>
<evidence type="ECO:0000256" key="1">
    <source>
        <dbReference type="ARBA" id="ARBA00010835"/>
    </source>
</evidence>
<evidence type="ECO:0000256" key="2">
    <source>
        <dbReference type="SAM" id="Coils"/>
    </source>
</evidence>
<dbReference type="InterPro" id="IPR045853">
    <property type="entry name" value="Pep_chain_release_fac_I_sf"/>
</dbReference>
<comment type="similarity">
    <text evidence="1">Belongs to the prokaryotic/mitochondrial release factor family.</text>
</comment>
<organism evidence="4 5">
    <name type="scientific">Flavihumibacter solisilvae</name>
    <dbReference type="NCBI Taxonomy" id="1349421"/>
    <lineage>
        <taxon>Bacteria</taxon>
        <taxon>Pseudomonadati</taxon>
        <taxon>Bacteroidota</taxon>
        <taxon>Chitinophagia</taxon>
        <taxon>Chitinophagales</taxon>
        <taxon>Chitinophagaceae</taxon>
        <taxon>Flavihumibacter</taxon>
    </lineage>
</organism>
<dbReference type="AlphaFoldDB" id="A0A0C1IUA8"/>
<protein>
    <submittedName>
        <fullName evidence="4">Peptide chain release factor H</fullName>
    </submittedName>
</protein>
<dbReference type="Pfam" id="PF00472">
    <property type="entry name" value="RF-1"/>
    <property type="match status" value="1"/>
</dbReference>
<dbReference type="InterPro" id="IPR000352">
    <property type="entry name" value="Pep_chain_release_fac_I"/>
</dbReference>
<evidence type="ECO:0000259" key="3">
    <source>
        <dbReference type="PROSITE" id="PS00745"/>
    </source>
</evidence>
<gene>
    <name evidence="4" type="ORF">OI18_13650</name>
</gene>
<keyword evidence="2" id="KW-0175">Coiled coil</keyword>
<dbReference type="PROSITE" id="PS00745">
    <property type="entry name" value="RF_PROK_I"/>
    <property type="match status" value="1"/>
</dbReference>
<reference evidence="4 5" key="1">
    <citation type="submission" date="2014-11" db="EMBL/GenBank/DDBJ databases">
        <title>Genome sequence of Flavihumibacter solisilvae 3-3.</title>
        <authorList>
            <person name="Zhou G."/>
            <person name="Li M."/>
            <person name="Wang G."/>
        </authorList>
    </citation>
    <scope>NUCLEOTIDE SEQUENCE [LARGE SCALE GENOMIC DNA]</scope>
    <source>
        <strain evidence="4 5">3-3</strain>
    </source>
</reference>
<feature type="domain" description="Prokaryotic-type class I peptide chain release factors" evidence="3">
    <location>
        <begin position="119"/>
        <end position="135"/>
    </location>
</feature>